<dbReference type="GO" id="GO:0003700">
    <property type="term" value="F:DNA-binding transcription factor activity"/>
    <property type="evidence" value="ECO:0007669"/>
    <property type="project" value="TreeGrafter"/>
</dbReference>
<organism evidence="5 6">
    <name type="scientific">Candidatus Egerieimonas intestinavium</name>
    <dbReference type="NCBI Taxonomy" id="2840777"/>
    <lineage>
        <taxon>Bacteria</taxon>
        <taxon>Bacillati</taxon>
        <taxon>Bacillota</taxon>
        <taxon>Clostridia</taxon>
        <taxon>Lachnospirales</taxon>
        <taxon>Lachnospiraceae</taxon>
        <taxon>Lachnospiraceae incertae sedis</taxon>
        <taxon>Candidatus Egerieimonas</taxon>
    </lineage>
</organism>
<evidence type="ECO:0000256" key="2">
    <source>
        <dbReference type="ARBA" id="ARBA00023125"/>
    </source>
</evidence>
<dbReference type="Pfam" id="PF00356">
    <property type="entry name" value="LacI"/>
    <property type="match status" value="1"/>
</dbReference>
<dbReference type="InterPro" id="IPR046335">
    <property type="entry name" value="LacI/GalR-like_sensor"/>
</dbReference>
<feature type="domain" description="HTH lacI-type" evidence="4">
    <location>
        <begin position="1"/>
        <end position="57"/>
    </location>
</feature>
<evidence type="ECO:0000256" key="1">
    <source>
        <dbReference type="ARBA" id="ARBA00023015"/>
    </source>
</evidence>
<proteinExistence type="predicted"/>
<dbReference type="InterPro" id="IPR000843">
    <property type="entry name" value="HTH_LacI"/>
</dbReference>
<accession>A0A9D1JFI3</accession>
<dbReference type="PROSITE" id="PS00356">
    <property type="entry name" value="HTH_LACI_1"/>
    <property type="match status" value="1"/>
</dbReference>
<evidence type="ECO:0000313" key="6">
    <source>
        <dbReference type="Proteomes" id="UP000886841"/>
    </source>
</evidence>
<dbReference type="Gene3D" id="3.40.50.2300">
    <property type="match status" value="2"/>
</dbReference>
<dbReference type="PANTHER" id="PTHR30146">
    <property type="entry name" value="LACI-RELATED TRANSCRIPTIONAL REPRESSOR"/>
    <property type="match status" value="1"/>
</dbReference>
<dbReference type="CDD" id="cd01392">
    <property type="entry name" value="HTH_LacI"/>
    <property type="match status" value="1"/>
</dbReference>
<dbReference type="AlphaFoldDB" id="A0A9D1JFI3"/>
<dbReference type="InterPro" id="IPR028082">
    <property type="entry name" value="Peripla_BP_I"/>
</dbReference>
<dbReference type="EMBL" id="DVHU01000058">
    <property type="protein sequence ID" value="HIR92983.1"/>
    <property type="molecule type" value="Genomic_DNA"/>
</dbReference>
<evidence type="ECO:0000256" key="3">
    <source>
        <dbReference type="ARBA" id="ARBA00023163"/>
    </source>
</evidence>
<protein>
    <submittedName>
        <fullName evidence="5">Substrate-binding domain-containing protein</fullName>
    </submittedName>
</protein>
<evidence type="ECO:0000313" key="5">
    <source>
        <dbReference type="EMBL" id="HIR92983.1"/>
    </source>
</evidence>
<dbReference type="SUPFAM" id="SSF47413">
    <property type="entry name" value="lambda repressor-like DNA-binding domains"/>
    <property type="match status" value="1"/>
</dbReference>
<dbReference type="PANTHER" id="PTHR30146:SF109">
    <property type="entry name" value="HTH-TYPE TRANSCRIPTIONAL REGULATOR GALS"/>
    <property type="match status" value="1"/>
</dbReference>
<evidence type="ECO:0000259" key="4">
    <source>
        <dbReference type="PROSITE" id="PS50932"/>
    </source>
</evidence>
<dbReference type="InterPro" id="IPR010982">
    <property type="entry name" value="Lambda_DNA-bd_dom_sf"/>
</dbReference>
<dbReference type="SMART" id="SM00354">
    <property type="entry name" value="HTH_LACI"/>
    <property type="match status" value="1"/>
</dbReference>
<reference evidence="5" key="2">
    <citation type="journal article" date="2021" name="PeerJ">
        <title>Extensive microbial diversity within the chicken gut microbiome revealed by metagenomics and culture.</title>
        <authorList>
            <person name="Gilroy R."/>
            <person name="Ravi A."/>
            <person name="Getino M."/>
            <person name="Pursley I."/>
            <person name="Horton D.L."/>
            <person name="Alikhan N.F."/>
            <person name="Baker D."/>
            <person name="Gharbi K."/>
            <person name="Hall N."/>
            <person name="Watson M."/>
            <person name="Adriaenssens E.M."/>
            <person name="Foster-Nyarko E."/>
            <person name="Jarju S."/>
            <person name="Secka A."/>
            <person name="Antonio M."/>
            <person name="Oren A."/>
            <person name="Chaudhuri R.R."/>
            <person name="La Ragione R."/>
            <person name="Hildebrand F."/>
            <person name="Pallen M.J."/>
        </authorList>
    </citation>
    <scope>NUCLEOTIDE SEQUENCE</scope>
    <source>
        <strain evidence="5">ChiSxjej1B13-7041</strain>
    </source>
</reference>
<dbReference type="SUPFAM" id="SSF53822">
    <property type="entry name" value="Periplasmic binding protein-like I"/>
    <property type="match status" value="1"/>
</dbReference>
<keyword evidence="3" id="KW-0804">Transcription</keyword>
<dbReference type="GO" id="GO:0000976">
    <property type="term" value="F:transcription cis-regulatory region binding"/>
    <property type="evidence" value="ECO:0007669"/>
    <property type="project" value="TreeGrafter"/>
</dbReference>
<dbReference type="CDD" id="cd01544">
    <property type="entry name" value="PBP1_GalR"/>
    <property type="match status" value="1"/>
</dbReference>
<gene>
    <name evidence="5" type="ORF">IAB98_06155</name>
</gene>
<dbReference type="Pfam" id="PF13377">
    <property type="entry name" value="Peripla_BP_3"/>
    <property type="match status" value="1"/>
</dbReference>
<keyword evidence="2" id="KW-0238">DNA-binding</keyword>
<reference evidence="5" key="1">
    <citation type="submission" date="2020-10" db="EMBL/GenBank/DDBJ databases">
        <authorList>
            <person name="Gilroy R."/>
        </authorList>
    </citation>
    <scope>NUCLEOTIDE SEQUENCE</scope>
    <source>
        <strain evidence="5">ChiSxjej1B13-7041</strain>
    </source>
</reference>
<dbReference type="PROSITE" id="PS50932">
    <property type="entry name" value="HTH_LACI_2"/>
    <property type="match status" value="1"/>
</dbReference>
<name>A0A9D1JFI3_9FIRM</name>
<dbReference type="Proteomes" id="UP000886841">
    <property type="component" value="Unassembled WGS sequence"/>
</dbReference>
<sequence>MTLKEIAREAGVSISTVSRVINGNENGAASKATRDKIWAIVRKTGYTPNVSAQNLKRKAPVQDTVAKPVRYIDCLQARSVNLSTDPFFADLERALEQEAFNNNYVVKHTFRPIDLNSPETLLPPNGENVCGLVILGRYMFTKQQLQLLTKAYRNIVYVGLNTIPFKCDQVVCDGYKAGLDAISYLVELGHKKIAYLGEQDNECRFRAYKDALAQHNLPFSIRNTANVLQSTEGGYRGVQMLLKQNSDFSAVFCANDLTAIGAIKAFHEQKKHVPRDISVISVDDIDLSQYMNPMLTTVHIPIEELGRQTARLLIDRINGGHNLPLKVELPFYIARRDSCAKHRPGR</sequence>
<comment type="caution">
    <text evidence="5">The sequence shown here is derived from an EMBL/GenBank/DDBJ whole genome shotgun (WGS) entry which is preliminary data.</text>
</comment>
<dbReference type="Gene3D" id="1.10.260.40">
    <property type="entry name" value="lambda repressor-like DNA-binding domains"/>
    <property type="match status" value="1"/>
</dbReference>
<dbReference type="PRINTS" id="PR00036">
    <property type="entry name" value="HTHLACI"/>
</dbReference>
<keyword evidence="1" id="KW-0805">Transcription regulation</keyword>